<organism evidence="12 13">
    <name type="scientific">Novibacillus thermophilus</name>
    <dbReference type="NCBI Taxonomy" id="1471761"/>
    <lineage>
        <taxon>Bacteria</taxon>
        <taxon>Bacillati</taxon>
        <taxon>Bacillota</taxon>
        <taxon>Bacilli</taxon>
        <taxon>Bacillales</taxon>
        <taxon>Thermoactinomycetaceae</taxon>
        <taxon>Novibacillus</taxon>
    </lineage>
</organism>
<keyword evidence="12" id="KW-0969">Cilium</keyword>
<dbReference type="GO" id="GO:0044781">
    <property type="term" value="P:bacterial-type flagellum organization"/>
    <property type="evidence" value="ECO:0007669"/>
    <property type="project" value="UniProtKB-KW"/>
</dbReference>
<evidence type="ECO:0000256" key="3">
    <source>
        <dbReference type="ARBA" id="ARBA00020392"/>
    </source>
</evidence>
<evidence type="ECO:0000256" key="9">
    <source>
        <dbReference type="ARBA" id="ARBA00023136"/>
    </source>
</evidence>
<dbReference type="STRING" id="1471761.B0W44_15160"/>
<comment type="similarity">
    <text evidence="2">Belongs to the FliJ family.</text>
</comment>
<evidence type="ECO:0000256" key="11">
    <source>
        <dbReference type="SAM" id="Coils"/>
    </source>
</evidence>
<evidence type="ECO:0000313" key="13">
    <source>
        <dbReference type="Proteomes" id="UP000188603"/>
    </source>
</evidence>
<keyword evidence="8" id="KW-0653">Protein transport</keyword>
<evidence type="ECO:0000256" key="4">
    <source>
        <dbReference type="ARBA" id="ARBA00022448"/>
    </source>
</evidence>
<evidence type="ECO:0000256" key="2">
    <source>
        <dbReference type="ARBA" id="ARBA00010004"/>
    </source>
</evidence>
<accession>A0A1U9K9Z8</accession>
<dbReference type="RefSeq" id="WP_077720758.1">
    <property type="nucleotide sequence ID" value="NZ_CP019699.1"/>
</dbReference>
<dbReference type="EMBL" id="CP019699">
    <property type="protein sequence ID" value="AQS56887.1"/>
    <property type="molecule type" value="Genomic_DNA"/>
</dbReference>
<dbReference type="Proteomes" id="UP000188603">
    <property type="component" value="Chromosome"/>
</dbReference>
<evidence type="ECO:0000256" key="8">
    <source>
        <dbReference type="ARBA" id="ARBA00022927"/>
    </source>
</evidence>
<evidence type="ECO:0000256" key="5">
    <source>
        <dbReference type="ARBA" id="ARBA00022475"/>
    </source>
</evidence>
<proteinExistence type="inferred from homology"/>
<keyword evidence="11" id="KW-0175">Coiled coil</keyword>
<keyword evidence="7" id="KW-1005">Bacterial flagellum biogenesis</keyword>
<dbReference type="GO" id="GO:0005886">
    <property type="term" value="C:plasma membrane"/>
    <property type="evidence" value="ECO:0007669"/>
    <property type="project" value="UniProtKB-SubCell"/>
</dbReference>
<dbReference type="GO" id="GO:0009288">
    <property type="term" value="C:bacterial-type flagellum"/>
    <property type="evidence" value="ECO:0007669"/>
    <property type="project" value="InterPro"/>
</dbReference>
<keyword evidence="10" id="KW-1006">Bacterial flagellum protein export</keyword>
<protein>
    <recommendedName>
        <fullName evidence="3">Flagellar FliJ protein</fullName>
    </recommendedName>
</protein>
<evidence type="ECO:0000256" key="10">
    <source>
        <dbReference type="ARBA" id="ARBA00023225"/>
    </source>
</evidence>
<reference evidence="12 13" key="1">
    <citation type="journal article" date="2015" name="Int. J. Syst. Evol. Microbiol.">
        <title>Novibacillus thermophilus gen. nov., sp. nov., a Gram-staining-negative and moderately thermophilic member of the family Thermoactinomycetaceae.</title>
        <authorList>
            <person name="Yang G."/>
            <person name="Chen J."/>
            <person name="Zhou S."/>
        </authorList>
    </citation>
    <scope>NUCLEOTIDE SEQUENCE [LARGE SCALE GENOMIC DNA]</scope>
    <source>
        <strain evidence="12 13">SG-1</strain>
    </source>
</reference>
<dbReference type="KEGG" id="ntr:B0W44_15160"/>
<feature type="coiled-coil region" evidence="11">
    <location>
        <begin position="18"/>
        <end position="107"/>
    </location>
</feature>
<keyword evidence="13" id="KW-1185">Reference proteome</keyword>
<keyword evidence="4" id="KW-0813">Transport</keyword>
<evidence type="ECO:0000313" key="12">
    <source>
        <dbReference type="EMBL" id="AQS56887.1"/>
    </source>
</evidence>
<name>A0A1U9K9Z8_9BACL</name>
<dbReference type="Gene3D" id="1.10.287.1700">
    <property type="match status" value="1"/>
</dbReference>
<comment type="subcellular location">
    <subcellularLocation>
        <location evidence="1">Cell membrane</location>
        <topology evidence="1">Peripheral membrane protein</topology>
        <orientation evidence="1">Cytoplasmic side</orientation>
    </subcellularLocation>
</comment>
<evidence type="ECO:0000256" key="7">
    <source>
        <dbReference type="ARBA" id="ARBA00022795"/>
    </source>
</evidence>
<keyword evidence="9" id="KW-0472">Membrane</keyword>
<keyword evidence="12" id="KW-0282">Flagellum</keyword>
<evidence type="ECO:0000256" key="6">
    <source>
        <dbReference type="ARBA" id="ARBA00022500"/>
    </source>
</evidence>
<keyword evidence="6" id="KW-0145">Chemotaxis</keyword>
<dbReference type="GO" id="GO:0015031">
    <property type="term" value="P:protein transport"/>
    <property type="evidence" value="ECO:0007669"/>
    <property type="project" value="UniProtKB-KW"/>
</dbReference>
<dbReference type="GO" id="GO:0071973">
    <property type="term" value="P:bacterial-type flagellum-dependent cell motility"/>
    <property type="evidence" value="ECO:0007669"/>
    <property type="project" value="InterPro"/>
</dbReference>
<keyword evidence="5" id="KW-1003">Cell membrane</keyword>
<sequence>MAFHFKWESIRHLREQKRQQAQWKYTETLKKLEEVETKLAEFAEKVQQAAGSNQPAADRTVTAQKLQDADQYIALTREAARQYEVERDQLRRQAQIEQKQLKEWRISEEILNKLREADFTRYRQEEKRKEQLLTDEVAVQHYGRTAGGGVP</sequence>
<dbReference type="NCBIfam" id="TIGR02473">
    <property type="entry name" value="flagell_FliJ"/>
    <property type="match status" value="1"/>
</dbReference>
<dbReference type="InterPro" id="IPR012823">
    <property type="entry name" value="Flagell_FliJ"/>
</dbReference>
<evidence type="ECO:0000256" key="1">
    <source>
        <dbReference type="ARBA" id="ARBA00004413"/>
    </source>
</evidence>
<gene>
    <name evidence="12" type="ORF">B0W44_15160</name>
</gene>
<dbReference type="Pfam" id="PF02050">
    <property type="entry name" value="FliJ"/>
    <property type="match status" value="1"/>
</dbReference>
<keyword evidence="12" id="KW-0966">Cell projection</keyword>
<dbReference type="GO" id="GO:0006935">
    <property type="term" value="P:chemotaxis"/>
    <property type="evidence" value="ECO:0007669"/>
    <property type="project" value="UniProtKB-KW"/>
</dbReference>
<dbReference type="InterPro" id="IPR053716">
    <property type="entry name" value="Flag_assembly_chemotaxis_eff"/>
</dbReference>
<dbReference type="AlphaFoldDB" id="A0A1U9K9Z8"/>